<dbReference type="EMBL" id="CP054020">
    <property type="protein sequence ID" value="QKI88714.1"/>
    <property type="molecule type" value="Genomic_DNA"/>
</dbReference>
<organism evidence="2 3">
    <name type="scientific">Thiomicrorhabdus xiamenensis</name>
    <dbReference type="NCBI Taxonomy" id="2739063"/>
    <lineage>
        <taxon>Bacteria</taxon>
        <taxon>Pseudomonadati</taxon>
        <taxon>Pseudomonadota</taxon>
        <taxon>Gammaproteobacteria</taxon>
        <taxon>Thiotrichales</taxon>
        <taxon>Piscirickettsiaceae</taxon>
        <taxon>Thiomicrorhabdus</taxon>
    </lineage>
</organism>
<feature type="region of interest" description="Disordered" evidence="1">
    <location>
        <begin position="99"/>
        <end position="122"/>
    </location>
</feature>
<dbReference type="KEGG" id="txa:HQN79_03600"/>
<sequence>MTTESKQENPPLEWIFLELEPLPHISGRETLQLWWNPERKELLGEGVETILTMIDQALQKGSIGGGNSQYEITDPLAKPTELAVILAQFYWVIPQPVSEPGEIAGNESPDAPETDNSATTLQ</sequence>
<keyword evidence="3" id="KW-1185">Reference proteome</keyword>
<dbReference type="AlphaFoldDB" id="A0A7D4NKY1"/>
<accession>A0A7D4NKY1</accession>
<dbReference type="RefSeq" id="WP_173284327.1">
    <property type="nucleotide sequence ID" value="NZ_CP054020.1"/>
</dbReference>
<dbReference type="Proteomes" id="UP000504724">
    <property type="component" value="Chromosome"/>
</dbReference>
<evidence type="ECO:0000313" key="3">
    <source>
        <dbReference type="Proteomes" id="UP000504724"/>
    </source>
</evidence>
<evidence type="ECO:0000313" key="2">
    <source>
        <dbReference type="EMBL" id="QKI88714.1"/>
    </source>
</evidence>
<gene>
    <name evidence="2" type="ORF">HQN79_03600</name>
</gene>
<reference evidence="2 3" key="1">
    <citation type="submission" date="2020-05" db="EMBL/GenBank/DDBJ databases">
        <title>Thiomicrorhabdus sediminis sp.nov. and Thiomicrorhabdus xiamenensis sp.nov., novel sulfur-oxidizing bacteria isolated from coastal sediment.</title>
        <authorList>
            <person name="Liu X."/>
        </authorList>
    </citation>
    <scope>NUCLEOTIDE SEQUENCE [LARGE SCALE GENOMIC DNA]</scope>
    <source>
        <strain evidence="2 3">G2</strain>
    </source>
</reference>
<name>A0A7D4NKY1_9GAMM</name>
<protein>
    <submittedName>
        <fullName evidence="2">Uncharacterized protein</fullName>
    </submittedName>
</protein>
<evidence type="ECO:0000256" key="1">
    <source>
        <dbReference type="SAM" id="MobiDB-lite"/>
    </source>
</evidence>
<proteinExistence type="predicted"/>